<name>A0A6N4RA78_BLAVI</name>
<sequence length="733" mass="80603">MSDMQHVMAGEGPQILPVLAGCWDLRLGYHPSLKQQLPMLADLPVLESVEAQQLAELELPVALATTGHHLMKDAALLAAAMPQGGMVEAADVYPLAPVFVRDLCGRPIHTGLVPLPAAPSVPLFPTGCRHVPKDHPAYAHLESLIWQTLRRIECAPVRPDAAGLAGQPELSLRAAIAQPQAYAFKLRPDTFYADGWRLPVVPRVFAVPVQPVQAQAAADELLARWQQRPEGQDYEAFYDANNGEIWFEELFERGCTVIPTLEAYNGRYHIGADYVATAVDPGRALPGLHEVVGREPSEYAAGTILEVKAPGWVTATTVHKAQVVVSDGSAFVAADAPLPQLPDLALPHARVGGKVGDVWLPTHPEHFAEPALYDWNEMGHFVQISGPLWDPLHYVYTSTAPLLRALRKPHPVVAGAYVLPESVKLRFHPLAQLTWYDAYNERTAQQRMQDPAHPLYGSAIDMVPLMREVAPAGYHRLPWGLEYELDPAHLPALHPRHRAVVYPEVLAGRRMGIATLSDADSYRTHDTVVTEAMRDVLAHACTAPFEEAVCDIHATLLPAELLAQPEPHMRAVPVWLPEISASHLAVNIKRIFAARRYRQAVQEQSVRWGQSGFPAAFYQFRESALAWRRLRYRLFGKYASVWQQAAAEGLDLTAAELLVPESDPVRHAQVQHARASGLGVVAEVPLQRADGLPSSAAQGKLTQAERPKPPRALDKASHKVRQGRAQTDNNGME</sequence>
<feature type="compositionally biased region" description="Polar residues" evidence="1">
    <location>
        <begin position="724"/>
        <end position="733"/>
    </location>
</feature>
<accession>A0A6N4RA78</accession>
<dbReference type="AlphaFoldDB" id="A0A6N4RA78"/>
<evidence type="ECO:0000256" key="1">
    <source>
        <dbReference type="SAM" id="MobiDB-lite"/>
    </source>
</evidence>
<proteinExistence type="predicted"/>
<feature type="region of interest" description="Disordered" evidence="1">
    <location>
        <begin position="692"/>
        <end position="733"/>
    </location>
</feature>
<organism evidence="2 3">
    <name type="scientific">Blastochloris viridis</name>
    <name type="common">Rhodopseudomonas viridis</name>
    <dbReference type="NCBI Taxonomy" id="1079"/>
    <lineage>
        <taxon>Bacteria</taxon>
        <taxon>Pseudomonadati</taxon>
        <taxon>Pseudomonadota</taxon>
        <taxon>Alphaproteobacteria</taxon>
        <taxon>Hyphomicrobiales</taxon>
        <taxon>Blastochloridaceae</taxon>
        <taxon>Blastochloris</taxon>
    </lineage>
</organism>
<comment type="caution">
    <text evidence="2">The sequence shown here is derived from an EMBL/GenBank/DDBJ whole genome shotgun (WGS) entry which is preliminary data.</text>
</comment>
<evidence type="ECO:0000313" key="2">
    <source>
        <dbReference type="EMBL" id="TKW60947.1"/>
    </source>
</evidence>
<evidence type="ECO:0000313" key="3">
    <source>
        <dbReference type="Proteomes" id="UP000320948"/>
    </source>
</evidence>
<protein>
    <submittedName>
        <fullName evidence="2">Uncharacterized protein</fullName>
    </submittedName>
</protein>
<gene>
    <name evidence="2" type="ORF">DI628_08670</name>
</gene>
<feature type="compositionally biased region" description="Basic and acidic residues" evidence="1">
    <location>
        <begin position="703"/>
        <end position="717"/>
    </location>
</feature>
<reference evidence="2 3" key="1">
    <citation type="journal article" date="2017" name="Nat. Commun.">
        <title>In situ click chemistry generation of cyclooxygenase-2 inhibitors.</title>
        <authorList>
            <person name="Bhardwaj A."/>
            <person name="Kaur J."/>
            <person name="Wuest M."/>
            <person name="Wuest F."/>
        </authorList>
    </citation>
    <scope>NUCLEOTIDE SEQUENCE [LARGE SCALE GENOMIC DNA]</scope>
    <source>
        <strain evidence="2">S2_018_000_R2_106</strain>
    </source>
</reference>
<dbReference type="Proteomes" id="UP000320948">
    <property type="component" value="Unassembled WGS sequence"/>
</dbReference>
<dbReference type="EMBL" id="VAFM01000002">
    <property type="protein sequence ID" value="TKW60947.1"/>
    <property type="molecule type" value="Genomic_DNA"/>
</dbReference>